<dbReference type="Proteomes" id="UP000317835">
    <property type="component" value="Chromosome"/>
</dbReference>
<evidence type="ECO:0000313" key="2">
    <source>
        <dbReference type="Proteomes" id="UP000317835"/>
    </source>
</evidence>
<dbReference type="AlphaFoldDB" id="A0A518HCG2"/>
<dbReference type="KEGG" id="tpla:ElP_65070"/>
<dbReference type="EMBL" id="CP036426">
    <property type="protein sequence ID" value="QDV38552.1"/>
    <property type="molecule type" value="Genomic_DNA"/>
</dbReference>
<accession>A0A518HCG2</accession>
<dbReference type="RefSeq" id="WP_145277138.1">
    <property type="nucleotide sequence ID" value="NZ_CP036426.1"/>
</dbReference>
<keyword evidence="2" id="KW-1185">Reference proteome</keyword>
<evidence type="ECO:0000313" key="1">
    <source>
        <dbReference type="EMBL" id="QDV38552.1"/>
    </source>
</evidence>
<reference evidence="1 2" key="1">
    <citation type="submission" date="2019-02" db="EMBL/GenBank/DDBJ databases">
        <title>Deep-cultivation of Planctomycetes and their phenomic and genomic characterization uncovers novel biology.</title>
        <authorList>
            <person name="Wiegand S."/>
            <person name="Jogler M."/>
            <person name="Boedeker C."/>
            <person name="Pinto D."/>
            <person name="Vollmers J."/>
            <person name="Rivas-Marin E."/>
            <person name="Kohn T."/>
            <person name="Peeters S.H."/>
            <person name="Heuer A."/>
            <person name="Rast P."/>
            <person name="Oberbeckmann S."/>
            <person name="Bunk B."/>
            <person name="Jeske O."/>
            <person name="Meyerdierks A."/>
            <person name="Storesund J.E."/>
            <person name="Kallscheuer N."/>
            <person name="Luecker S."/>
            <person name="Lage O.M."/>
            <person name="Pohl T."/>
            <person name="Merkel B.J."/>
            <person name="Hornburger P."/>
            <person name="Mueller R.-W."/>
            <person name="Bruemmer F."/>
            <person name="Labrenz M."/>
            <person name="Spormann A.M."/>
            <person name="Op den Camp H."/>
            <person name="Overmann J."/>
            <person name="Amann R."/>
            <person name="Jetten M.S.M."/>
            <person name="Mascher T."/>
            <person name="Medema M.H."/>
            <person name="Devos D.P."/>
            <person name="Kaster A.-K."/>
            <person name="Ovreas L."/>
            <person name="Rohde M."/>
            <person name="Galperin M.Y."/>
            <person name="Jogler C."/>
        </authorList>
    </citation>
    <scope>NUCLEOTIDE SEQUENCE [LARGE SCALE GENOMIC DNA]</scope>
    <source>
        <strain evidence="1 2">ElP</strain>
    </source>
</reference>
<gene>
    <name evidence="1" type="ORF">ElP_65070</name>
</gene>
<protein>
    <recommendedName>
        <fullName evidence="3">DUF2892 domain-containing protein</fullName>
    </recommendedName>
</protein>
<dbReference type="OrthoDB" id="9799383at2"/>
<name>A0A518HCG2_9BACT</name>
<organism evidence="1 2">
    <name type="scientific">Tautonia plasticadhaerens</name>
    <dbReference type="NCBI Taxonomy" id="2527974"/>
    <lineage>
        <taxon>Bacteria</taxon>
        <taxon>Pseudomonadati</taxon>
        <taxon>Planctomycetota</taxon>
        <taxon>Planctomycetia</taxon>
        <taxon>Isosphaerales</taxon>
        <taxon>Isosphaeraceae</taxon>
        <taxon>Tautonia</taxon>
    </lineage>
</organism>
<evidence type="ECO:0008006" key="3">
    <source>
        <dbReference type="Google" id="ProtNLM"/>
    </source>
</evidence>
<proteinExistence type="predicted"/>
<dbReference type="Gene3D" id="6.10.140.1340">
    <property type="match status" value="1"/>
</dbReference>
<sequence>MFPTTADRVSENTAAHVNERIRRETRWQAERIAARGPLAVRRRLRELDREWDIERTLEANAATLSAAGAALALGVDRRFAAIPLVVGGFLLQHALQGWCPPLPLFRRLGVRTQSEIDAERYALMALRGDFRGVDEGPSAARAARALDTTKS</sequence>